<accession>W6U976</accession>
<dbReference type="Pfam" id="PF03372">
    <property type="entry name" value="Exo_endo_phos"/>
    <property type="match status" value="1"/>
</dbReference>
<sequence>MSEDRKKDVLKFFKVASESEIINRYPSFGETLAHNIILKRQNAPLKRLRDIWNLGAVREVLLSDCGMVIDDNIKDEQVINEQLPQPRSVSANTRPIPVATHYPSAPPLPQLPPADHDVIELFRTLKDMGLVERWTKYISDSDILTTNDALPSNTYRLATWNLDRFTLAKARHSGFREAICLTILSNQFDLIAFQEVVEPESVQLLVNELNDPVLPMIRGWIAVNQAKYGSYKAFSSSDKTGRTFQAVEYSSILYRSDRVQAISSRVLSASGKFSRLPFLSKFKLGSSTLMLTSVHLRAPGLEDTHLEKNAEEVACLADFVDAIMDTLSDKIYYVILGDFNMDPGNKAFDALRSRGLVSTLPTACATMASAVERGAGIGQRQGDSRVPCLDNAWLCPNLLASEVDEGSGGLKFTGVSAVVIPSRHPLIPLPDFSDGCGRPSNHCPVYFDLASYSTSLKTEKDSALGLGIRSLKGIPVDPSLGGLAPGAYFGPRRGLRYPIFAERPGL</sequence>
<dbReference type="CTD" id="36343286"/>
<dbReference type="AlphaFoldDB" id="W6U976"/>
<dbReference type="Proteomes" id="UP000019149">
    <property type="component" value="Unassembled WGS sequence"/>
</dbReference>
<dbReference type="InterPro" id="IPR051675">
    <property type="entry name" value="Endo/Exo/Phosphatase_dom_1"/>
</dbReference>
<dbReference type="GO" id="GO:0005886">
    <property type="term" value="C:plasma membrane"/>
    <property type="evidence" value="ECO:0007669"/>
    <property type="project" value="TreeGrafter"/>
</dbReference>
<evidence type="ECO:0000313" key="3">
    <source>
        <dbReference type="Proteomes" id="UP000019149"/>
    </source>
</evidence>
<dbReference type="OrthoDB" id="6237065at2759"/>
<dbReference type="PANTHER" id="PTHR21180">
    <property type="entry name" value="ENDONUCLEASE/EXONUCLEASE/PHOSPHATASE FAMILY DOMAIN-CONTAINING PROTEIN 1"/>
    <property type="match status" value="1"/>
</dbReference>
<dbReference type="OMA" id="FDLIAFQ"/>
<comment type="caution">
    <text evidence="2">The sequence shown here is derived from an EMBL/GenBank/DDBJ whole genome shotgun (WGS) entry which is preliminary data.</text>
</comment>
<keyword evidence="2" id="KW-0255">Endonuclease</keyword>
<name>W6U976_ECHGR</name>
<dbReference type="InterPro" id="IPR036691">
    <property type="entry name" value="Endo/exonu/phosph_ase_sf"/>
</dbReference>
<keyword evidence="3" id="KW-1185">Reference proteome</keyword>
<dbReference type="Gene3D" id="3.60.10.10">
    <property type="entry name" value="Endonuclease/exonuclease/phosphatase"/>
    <property type="match status" value="1"/>
</dbReference>
<dbReference type="KEGG" id="egl:EGR_07571"/>
<dbReference type="SUPFAM" id="SSF56219">
    <property type="entry name" value="DNase I-like"/>
    <property type="match status" value="1"/>
</dbReference>
<evidence type="ECO:0000259" key="1">
    <source>
        <dbReference type="Pfam" id="PF03372"/>
    </source>
</evidence>
<evidence type="ECO:0000313" key="2">
    <source>
        <dbReference type="EMBL" id="EUB57560.1"/>
    </source>
</evidence>
<dbReference type="GeneID" id="36343286"/>
<dbReference type="PANTHER" id="PTHR21180:SF32">
    <property type="entry name" value="ENDONUCLEASE_EXONUCLEASE_PHOSPHATASE FAMILY DOMAIN-CONTAINING PROTEIN 1"/>
    <property type="match status" value="1"/>
</dbReference>
<keyword evidence="2" id="KW-0540">Nuclease</keyword>
<dbReference type="STRING" id="6210.W6U976"/>
<keyword evidence="2" id="KW-0378">Hydrolase</keyword>
<dbReference type="EMBL" id="APAU02000081">
    <property type="protein sequence ID" value="EUB57560.1"/>
    <property type="molecule type" value="Genomic_DNA"/>
</dbReference>
<dbReference type="GO" id="GO:0004527">
    <property type="term" value="F:exonuclease activity"/>
    <property type="evidence" value="ECO:0007669"/>
    <property type="project" value="UniProtKB-KW"/>
</dbReference>
<protein>
    <submittedName>
        <fullName evidence="2">Endonuclease/exonuclease/phosphatase family domain-containing protein</fullName>
    </submittedName>
</protein>
<gene>
    <name evidence="2" type="ORF">EGR_07571</name>
</gene>
<dbReference type="RefSeq" id="XP_024348756.1">
    <property type="nucleotide sequence ID" value="XM_024496820.1"/>
</dbReference>
<reference evidence="2 3" key="1">
    <citation type="journal article" date="2013" name="Nat. Genet.">
        <title>The genome of the hydatid tapeworm Echinococcus granulosus.</title>
        <authorList>
            <person name="Zheng H."/>
            <person name="Zhang W."/>
            <person name="Zhang L."/>
            <person name="Zhang Z."/>
            <person name="Li J."/>
            <person name="Lu G."/>
            <person name="Zhu Y."/>
            <person name="Wang Y."/>
            <person name="Huang Y."/>
            <person name="Liu J."/>
            <person name="Kang H."/>
            <person name="Chen J."/>
            <person name="Wang L."/>
            <person name="Chen A."/>
            <person name="Yu S."/>
            <person name="Gao Z."/>
            <person name="Jin L."/>
            <person name="Gu W."/>
            <person name="Wang Z."/>
            <person name="Zhao L."/>
            <person name="Shi B."/>
            <person name="Wen H."/>
            <person name="Lin R."/>
            <person name="Jones M.K."/>
            <person name="Brejova B."/>
            <person name="Vinar T."/>
            <person name="Zhao G."/>
            <person name="McManus D.P."/>
            <person name="Chen Z."/>
            <person name="Zhou Y."/>
            <person name="Wang S."/>
        </authorList>
    </citation>
    <scope>NUCLEOTIDE SEQUENCE [LARGE SCALE GENOMIC DNA]</scope>
</reference>
<dbReference type="InterPro" id="IPR005135">
    <property type="entry name" value="Endo/exonuclease/phosphatase"/>
</dbReference>
<dbReference type="GO" id="GO:0004519">
    <property type="term" value="F:endonuclease activity"/>
    <property type="evidence" value="ECO:0007669"/>
    <property type="project" value="UniProtKB-KW"/>
</dbReference>
<organism evidence="2 3">
    <name type="scientific">Echinococcus granulosus</name>
    <name type="common">Hydatid tapeworm</name>
    <dbReference type="NCBI Taxonomy" id="6210"/>
    <lineage>
        <taxon>Eukaryota</taxon>
        <taxon>Metazoa</taxon>
        <taxon>Spiralia</taxon>
        <taxon>Lophotrochozoa</taxon>
        <taxon>Platyhelminthes</taxon>
        <taxon>Cestoda</taxon>
        <taxon>Eucestoda</taxon>
        <taxon>Cyclophyllidea</taxon>
        <taxon>Taeniidae</taxon>
        <taxon>Echinococcus</taxon>
        <taxon>Echinococcus granulosus group</taxon>
    </lineage>
</organism>
<feature type="domain" description="Endonuclease/exonuclease/phosphatase" evidence="1">
    <location>
        <begin position="158"/>
        <end position="398"/>
    </location>
</feature>
<proteinExistence type="predicted"/>